<proteinExistence type="predicted"/>
<feature type="region of interest" description="Disordered" evidence="1">
    <location>
        <begin position="186"/>
        <end position="220"/>
    </location>
</feature>
<evidence type="ECO:0000313" key="3">
    <source>
        <dbReference type="Proteomes" id="UP000186406"/>
    </source>
</evidence>
<accession>A0A1M7Z9P8</accession>
<name>A0A1M7Z9P8_9HYPH</name>
<organism evidence="2 3">
    <name type="scientific">Pseudoxanthobacter soli DSM 19599</name>
    <dbReference type="NCBI Taxonomy" id="1123029"/>
    <lineage>
        <taxon>Bacteria</taxon>
        <taxon>Pseudomonadati</taxon>
        <taxon>Pseudomonadota</taxon>
        <taxon>Alphaproteobacteria</taxon>
        <taxon>Hyphomicrobiales</taxon>
        <taxon>Segnochrobactraceae</taxon>
        <taxon>Pseudoxanthobacter</taxon>
    </lineage>
</organism>
<feature type="region of interest" description="Disordered" evidence="1">
    <location>
        <begin position="31"/>
        <end position="59"/>
    </location>
</feature>
<protein>
    <submittedName>
        <fullName evidence="2">Uncharacterized protein</fullName>
    </submittedName>
</protein>
<dbReference type="AlphaFoldDB" id="A0A1M7Z9P8"/>
<gene>
    <name evidence="2" type="ORF">SAMN02745172_00832</name>
</gene>
<dbReference type="EMBL" id="FRXO01000001">
    <property type="protein sequence ID" value="SHO61615.1"/>
    <property type="molecule type" value="Genomic_DNA"/>
</dbReference>
<evidence type="ECO:0000256" key="1">
    <source>
        <dbReference type="SAM" id="MobiDB-lite"/>
    </source>
</evidence>
<reference evidence="2 3" key="1">
    <citation type="submission" date="2016-12" db="EMBL/GenBank/DDBJ databases">
        <authorList>
            <person name="Song W.-J."/>
            <person name="Kurnit D.M."/>
        </authorList>
    </citation>
    <scope>NUCLEOTIDE SEQUENCE [LARGE SCALE GENOMIC DNA]</scope>
    <source>
        <strain evidence="2 3">DSM 19599</strain>
    </source>
</reference>
<keyword evidence="3" id="KW-1185">Reference proteome</keyword>
<evidence type="ECO:0000313" key="2">
    <source>
        <dbReference type="EMBL" id="SHO61615.1"/>
    </source>
</evidence>
<sequence>MCLVRSKVHTVSRGCLGAARRGRSAFLKRTRRATDPGGGGGKACRAPEYGRSRGTPSSDGKILVRTAGLEPALPFEKQIFLPLRLSPPPAAAGVRGLDYPFTMAGAWSTGGRRRPSSLYTFPDRAGAYAGRIGLGSGLAWARAPLAFPEFGRFYAADFPAGTPIQSLLRLPVSPRPLQVVIAPASTTGRPRLRARPPCCPERQGENAPAGSRGGLVRRPR</sequence>
<dbReference type="Proteomes" id="UP000186406">
    <property type="component" value="Unassembled WGS sequence"/>
</dbReference>